<reference evidence="22" key="3">
    <citation type="submission" date="2025-09" db="UniProtKB">
        <authorList>
            <consortium name="Ensembl"/>
        </authorList>
    </citation>
    <scope>IDENTIFICATION</scope>
</reference>
<reference evidence="22 23" key="1">
    <citation type="submission" date="2017-10" db="EMBL/GenBank/DDBJ databases">
        <title>A new Pekin duck reference genome.</title>
        <authorList>
            <person name="Hou Z.-C."/>
            <person name="Zhou Z.-K."/>
            <person name="Zhu F."/>
            <person name="Hou S.-S."/>
        </authorList>
    </citation>
    <scope>NUCLEOTIDE SEQUENCE [LARGE SCALE GENOMIC DNA]</scope>
</reference>
<dbReference type="GO" id="GO:0000139">
    <property type="term" value="C:Golgi membrane"/>
    <property type="evidence" value="ECO:0007669"/>
    <property type="project" value="UniProtKB-SubCell"/>
</dbReference>
<evidence type="ECO:0000256" key="5">
    <source>
        <dbReference type="ARBA" id="ARBA00022692"/>
    </source>
</evidence>
<keyword evidence="9 21" id="KW-0472">Membrane</keyword>
<accession>U3IRZ3</accession>
<dbReference type="EC" id="2.4.3.6" evidence="19"/>
<comment type="catalytic activity">
    <reaction evidence="16">
        <text>a beta-D-galactosyl-(1-&gt;4)-N-acetyl-beta-D-glucosaminyl derivative + CMP-N-acetyl-beta-neuraminate = an N-acetyl-alpha-neuraminyl-(2-&gt;3)-beta-D-galactosyl-(1-&gt;4)-N-acetyl-beta-D-glucosaminyl derivative + CMP + H(+)</text>
        <dbReference type="Rhea" id="RHEA:52316"/>
        <dbReference type="ChEBI" id="CHEBI:15378"/>
        <dbReference type="ChEBI" id="CHEBI:57812"/>
        <dbReference type="ChEBI" id="CHEBI:60377"/>
        <dbReference type="ChEBI" id="CHEBI:133507"/>
        <dbReference type="ChEBI" id="CHEBI:136545"/>
        <dbReference type="EC" id="2.4.3.6"/>
    </reaction>
    <physiologicalReaction direction="left-to-right" evidence="16">
        <dbReference type="Rhea" id="RHEA:52317"/>
    </physiologicalReaction>
</comment>
<evidence type="ECO:0000256" key="13">
    <source>
        <dbReference type="ARBA" id="ARBA00042335"/>
    </source>
</evidence>
<comment type="function">
    <text evidence="18">Transfers the sialyl residue from CMP-N-acetyl-beta-neuraminate to the terminal galactose residue on sugar chains of glycoproteins and glycolipids. It's alpha-2,3-sialyltransferase activity is specific toward type II glycan chains (Galbeta1-4GlcNAc) on glycoproteins and glycolipids such as neolactosides nLc4Cer and nLc6Cer, whose sialyl-products serve as precursors for the Lewis X antigen. Critically involved in the synthesis of functional selectin ligands needed for neutrophil recruitment during inflammation and lymphocyte homing to the lymph nodes.</text>
</comment>
<dbReference type="AlphaFoldDB" id="U3IRZ3"/>
<keyword evidence="8" id="KW-0333">Golgi apparatus</keyword>
<dbReference type="InterPro" id="IPR038578">
    <property type="entry name" value="GT29-like_sf"/>
</dbReference>
<keyword evidence="23" id="KW-1185">Reference proteome</keyword>
<dbReference type="PANTHER" id="PTHR13713:SF8">
    <property type="entry name" value="TYPE 2 LACTOSAMINE ALPHA-2,3-SIALYLTRANSFERASE"/>
    <property type="match status" value="1"/>
</dbReference>
<evidence type="ECO:0000313" key="22">
    <source>
        <dbReference type="Ensembl" id="ENSAPLP00000010016.2"/>
    </source>
</evidence>
<dbReference type="Proteomes" id="UP000016666">
    <property type="component" value="Chromosome 1"/>
</dbReference>
<evidence type="ECO:0000256" key="4">
    <source>
        <dbReference type="ARBA" id="ARBA00022679"/>
    </source>
</evidence>
<dbReference type="GO" id="GO:0008118">
    <property type="term" value="F:N-acetyllactosaminide alpha-2,3-sialyltransferase activity"/>
    <property type="evidence" value="ECO:0007669"/>
    <property type="project" value="UniProtKB-EC"/>
</dbReference>
<protein>
    <recommendedName>
        <fullName evidence="11">Type 2 lactosamine alpha-2,3-sialyltransferase</fullName>
        <ecNumber evidence="19">2.4.3.6</ecNumber>
    </recommendedName>
    <alternativeName>
        <fullName evidence="13">CMP-NeuAc:beta-galactoside alpha-2,3-sialyltransferase VI</fullName>
    </alternativeName>
    <alternativeName>
        <fullName evidence="12">ST3Gal VI</fullName>
    </alternativeName>
    <alternativeName>
        <fullName evidence="14">Sialyltransferase 10</fullName>
    </alternativeName>
</protein>
<keyword evidence="5 21" id="KW-0812">Transmembrane</keyword>
<evidence type="ECO:0000256" key="12">
    <source>
        <dbReference type="ARBA" id="ARBA00041799"/>
    </source>
</evidence>
<dbReference type="STRING" id="8840.ENSAPLP00000010016"/>
<keyword evidence="3" id="KW-0328">Glycosyltransferase</keyword>
<dbReference type="Gene3D" id="3.90.1480.20">
    <property type="entry name" value="Glycosyl transferase family 29"/>
    <property type="match status" value="1"/>
</dbReference>
<feature type="region of interest" description="Disordered" evidence="20">
    <location>
        <begin position="1"/>
        <end position="168"/>
    </location>
</feature>
<comment type="catalytic activity">
    <reaction evidence="15">
        <text>a neolactoside nLc4Cer(d18:1(4E)) + CMP-N-acetyl-beta-neuraminate = a neolactoside IV(3)-alpha-NeuAc-nLc4Cer(d18:1(4E)) + CMP + H(+)</text>
        <dbReference type="Rhea" id="RHEA:18913"/>
        <dbReference type="ChEBI" id="CHEBI:15378"/>
        <dbReference type="ChEBI" id="CHEBI:17006"/>
        <dbReference type="ChEBI" id="CHEBI:57812"/>
        <dbReference type="ChEBI" id="CHEBI:58665"/>
        <dbReference type="ChEBI" id="CHEBI:60377"/>
        <dbReference type="EC" id="2.4.3.6"/>
    </reaction>
    <physiologicalReaction direction="left-to-right" evidence="15">
        <dbReference type="Rhea" id="RHEA:18914"/>
    </physiologicalReaction>
</comment>
<organism evidence="22 23">
    <name type="scientific">Anas platyrhynchos platyrhynchos</name>
    <name type="common">Northern mallard</name>
    <dbReference type="NCBI Taxonomy" id="8840"/>
    <lineage>
        <taxon>Eukaryota</taxon>
        <taxon>Metazoa</taxon>
        <taxon>Chordata</taxon>
        <taxon>Craniata</taxon>
        <taxon>Vertebrata</taxon>
        <taxon>Euteleostomi</taxon>
        <taxon>Archelosauria</taxon>
        <taxon>Archosauria</taxon>
        <taxon>Dinosauria</taxon>
        <taxon>Saurischia</taxon>
        <taxon>Theropoda</taxon>
        <taxon>Coelurosauria</taxon>
        <taxon>Aves</taxon>
        <taxon>Neognathae</taxon>
        <taxon>Galloanserae</taxon>
        <taxon>Anseriformes</taxon>
        <taxon>Anatidae</taxon>
        <taxon>Anatinae</taxon>
        <taxon>Anas</taxon>
    </lineage>
</organism>
<keyword evidence="6" id="KW-0735">Signal-anchor</keyword>
<evidence type="ECO:0000256" key="7">
    <source>
        <dbReference type="ARBA" id="ARBA00022989"/>
    </source>
</evidence>
<evidence type="ECO:0000256" key="20">
    <source>
        <dbReference type="SAM" id="MobiDB-lite"/>
    </source>
</evidence>
<feature type="compositionally biased region" description="Basic and acidic residues" evidence="20">
    <location>
        <begin position="80"/>
        <end position="89"/>
    </location>
</feature>
<comment type="similarity">
    <text evidence="2">Belongs to the glycosyltransferase 29 family.</text>
</comment>
<evidence type="ECO:0000256" key="9">
    <source>
        <dbReference type="ARBA" id="ARBA00023136"/>
    </source>
</evidence>
<evidence type="ECO:0000256" key="15">
    <source>
        <dbReference type="ARBA" id="ARBA00048162"/>
    </source>
</evidence>
<evidence type="ECO:0000256" key="14">
    <source>
        <dbReference type="ARBA" id="ARBA00042659"/>
    </source>
</evidence>
<evidence type="ECO:0000313" key="23">
    <source>
        <dbReference type="Proteomes" id="UP000016666"/>
    </source>
</evidence>
<keyword evidence="4" id="KW-0808">Transferase</keyword>
<keyword evidence="7 21" id="KW-1133">Transmembrane helix</keyword>
<comment type="catalytic activity">
    <reaction evidence="17">
        <text>a neolactoside nLc6Cer(d18:1(4E)) + CMP-N-acetyl-beta-neuraminate = a neolactoside VI(3)-alpha-NeuNAc-nLc6Cer(d18:1(4E)) + CMP + H(+)</text>
        <dbReference type="Rhea" id="RHEA:80751"/>
        <dbReference type="ChEBI" id="CHEBI:15378"/>
        <dbReference type="ChEBI" id="CHEBI:57812"/>
        <dbReference type="ChEBI" id="CHEBI:60377"/>
        <dbReference type="ChEBI" id="CHEBI:61610"/>
        <dbReference type="ChEBI" id="CHEBI:144452"/>
    </reaction>
    <physiologicalReaction direction="left-to-right" evidence="17">
        <dbReference type="Rhea" id="RHEA:80752"/>
    </physiologicalReaction>
</comment>
<name>U3IRZ3_ANAPP</name>
<feature type="transmembrane region" description="Helical" evidence="21">
    <location>
        <begin position="183"/>
        <end position="203"/>
    </location>
</feature>
<dbReference type="GO" id="GO:0009247">
    <property type="term" value="P:glycolipid biosynthetic process"/>
    <property type="evidence" value="ECO:0007669"/>
    <property type="project" value="TreeGrafter"/>
</dbReference>
<feature type="compositionally biased region" description="Low complexity" evidence="20">
    <location>
        <begin position="127"/>
        <end position="143"/>
    </location>
</feature>
<dbReference type="Pfam" id="PF00777">
    <property type="entry name" value="Glyco_transf_29"/>
    <property type="match status" value="1"/>
</dbReference>
<evidence type="ECO:0000256" key="18">
    <source>
        <dbReference type="ARBA" id="ARBA00049601"/>
    </source>
</evidence>
<dbReference type="Ensembl" id="ENSAPLT00000010719.2">
    <property type="protein sequence ID" value="ENSAPLP00000010016.2"/>
    <property type="gene ID" value="ENSAPLG00000010256.2"/>
</dbReference>
<evidence type="ECO:0000256" key="1">
    <source>
        <dbReference type="ARBA" id="ARBA00004323"/>
    </source>
</evidence>
<dbReference type="GeneTree" id="ENSGT00940000161415"/>
<dbReference type="InterPro" id="IPR001675">
    <property type="entry name" value="Glyco_trans_29"/>
</dbReference>
<evidence type="ECO:0000256" key="16">
    <source>
        <dbReference type="ARBA" id="ARBA00049294"/>
    </source>
</evidence>
<evidence type="ECO:0000256" key="10">
    <source>
        <dbReference type="ARBA" id="ARBA00023180"/>
    </source>
</evidence>
<sequence>MAAASSECESPHMHRRSRLSRALKPSHGACLQQASLKAEPAPRVRASASGARPGACCALPPLRRRRGGGSRRPGAAPLRRGGERAERGPARPRGPPRGWPSARLTGSGGGSRGRLPPAGERGGRGAGAAAAAAEPLRAGNPAGLRRRARLPRGYREEESGSGKGCGPRGRNEGLLGLSVMKRILLFFILAAAVMYGILHGNLWRNNLYWISFYGQTSVRAPSSNEASGVTQLLPTAVERRNMLDTCLLKPAFESLLDVDKIYPFLCANDFIRAAEFHGSDKFELPYGIKRAEQFFRLALSRLQNCGLSNEDDSVSCRRCVVVGNGGVLRNKTLGEKIDSYDVIIRMNNGPVIGYEEDVGRRTTFRLSYPESIFSDPIHYDPNTTVVIIVFKPRDLKWLWEILGGQKISAKGFWKKPALNMIYKSNQIRILDPSITRKTAYDWLHFPTRFPKKEKPKHPTTGLIAITLAFHICHEVHLAGFKYDFTDRNSSLHYYGNDTMSQMMQNEYHDISAEQKFLKKLIDKNFVVNLT</sequence>
<keyword evidence="10" id="KW-0325">Glycoprotein</keyword>
<evidence type="ECO:0000256" key="3">
    <source>
        <dbReference type="ARBA" id="ARBA00022676"/>
    </source>
</evidence>
<dbReference type="InterPro" id="IPR051142">
    <property type="entry name" value="Glycosyltransferase_29"/>
</dbReference>
<comment type="subcellular location">
    <subcellularLocation>
        <location evidence="1">Golgi apparatus membrane</location>
        <topology evidence="1">Single-pass type II membrane protein</topology>
    </subcellularLocation>
</comment>
<evidence type="ECO:0000256" key="8">
    <source>
        <dbReference type="ARBA" id="ARBA00023034"/>
    </source>
</evidence>
<reference evidence="22" key="2">
    <citation type="submission" date="2025-08" db="UniProtKB">
        <authorList>
            <consortium name="Ensembl"/>
        </authorList>
    </citation>
    <scope>IDENTIFICATION</scope>
</reference>
<dbReference type="PANTHER" id="PTHR13713">
    <property type="entry name" value="SIALYLTRANSFERASE"/>
    <property type="match status" value="1"/>
</dbReference>
<evidence type="ECO:0000256" key="2">
    <source>
        <dbReference type="ARBA" id="ARBA00006003"/>
    </source>
</evidence>
<dbReference type="CDD" id="cd23984">
    <property type="entry name" value="GT29_ST3GAL6"/>
    <property type="match status" value="1"/>
</dbReference>
<gene>
    <name evidence="22" type="primary">ST3GAL6</name>
</gene>
<dbReference type="FunFam" id="3.90.1480.20:FF:000007">
    <property type="entry name" value="Type 2 lactosamine alpha-2,3-sialyltransferase"/>
    <property type="match status" value="1"/>
</dbReference>
<evidence type="ECO:0000256" key="21">
    <source>
        <dbReference type="SAM" id="Phobius"/>
    </source>
</evidence>
<evidence type="ECO:0000256" key="17">
    <source>
        <dbReference type="ARBA" id="ARBA00049316"/>
    </source>
</evidence>
<evidence type="ECO:0000256" key="6">
    <source>
        <dbReference type="ARBA" id="ARBA00022968"/>
    </source>
</evidence>
<evidence type="ECO:0000256" key="19">
    <source>
        <dbReference type="ARBA" id="ARBA00049726"/>
    </source>
</evidence>
<proteinExistence type="inferred from homology"/>
<evidence type="ECO:0000256" key="11">
    <source>
        <dbReference type="ARBA" id="ARBA00041031"/>
    </source>
</evidence>
<dbReference type="OMA" id="LAFHICS"/>